<evidence type="ECO:0000313" key="7">
    <source>
        <dbReference type="Proteomes" id="UP000663583"/>
    </source>
</evidence>
<dbReference type="AlphaFoldDB" id="A0AAX1J5R3"/>
<evidence type="ECO:0000256" key="5">
    <source>
        <dbReference type="RuleBase" id="RU363041"/>
    </source>
</evidence>
<dbReference type="KEGG" id="mku:I2456_20445"/>
<organism evidence="6 7">
    <name type="scientific">Mycobacterium kubicae</name>
    <dbReference type="NCBI Taxonomy" id="120959"/>
    <lineage>
        <taxon>Bacteria</taxon>
        <taxon>Bacillati</taxon>
        <taxon>Actinomycetota</taxon>
        <taxon>Actinomycetes</taxon>
        <taxon>Mycobacteriales</taxon>
        <taxon>Mycobacteriaceae</taxon>
        <taxon>Mycobacterium</taxon>
        <taxon>Mycobacterium simiae complex</taxon>
    </lineage>
</organism>
<comment type="subcellular location">
    <subcellularLocation>
        <location evidence="5">Cell membrane</location>
        <topology evidence="5">Multi-pass membrane protein</topology>
    </subcellularLocation>
    <subcellularLocation>
        <location evidence="1">Membrane</location>
        <topology evidence="1">Multi-pass membrane protein</topology>
    </subcellularLocation>
</comment>
<evidence type="ECO:0000256" key="4">
    <source>
        <dbReference type="ARBA" id="ARBA00023136"/>
    </source>
</evidence>
<dbReference type="PANTHER" id="PTHR43483:SF3">
    <property type="entry name" value="MEMBRANE TRANSPORTER PROTEIN HI_0806-RELATED"/>
    <property type="match status" value="1"/>
</dbReference>
<name>A0AAX1J5R3_9MYCO</name>
<dbReference type="EMBL" id="CP065047">
    <property type="protein sequence ID" value="QPI36804.1"/>
    <property type="molecule type" value="Genomic_DNA"/>
</dbReference>
<proteinExistence type="inferred from homology"/>
<evidence type="ECO:0000256" key="3">
    <source>
        <dbReference type="ARBA" id="ARBA00022989"/>
    </source>
</evidence>
<gene>
    <name evidence="6" type="ORF">I2456_20445</name>
</gene>
<reference evidence="6" key="1">
    <citation type="submission" date="2020-11" db="EMBL/GenBank/DDBJ databases">
        <title>Intraspecies plasmid and genomic variation of Mycobacterium kubicae revealed by the complete genome sequences of two clinical isolates.</title>
        <authorList>
            <person name="Hendrix J.R."/>
            <person name="Epperson L.E."/>
            <person name="Honda J.R."/>
            <person name="Strong M."/>
        </authorList>
    </citation>
    <scope>NUCLEOTIDE SEQUENCE</scope>
    <source>
        <strain evidence="6">JCM 13573</strain>
    </source>
</reference>
<feature type="transmembrane region" description="Helical" evidence="5">
    <location>
        <begin position="242"/>
        <end position="260"/>
    </location>
</feature>
<dbReference type="Proteomes" id="UP000663583">
    <property type="component" value="Chromosome"/>
</dbReference>
<keyword evidence="2 5" id="KW-0812">Transmembrane</keyword>
<comment type="similarity">
    <text evidence="5">Belongs to the 4-toluene sulfonate uptake permease (TSUP) (TC 2.A.102) family.</text>
</comment>
<accession>A0AAX1J5R3</accession>
<protein>
    <recommendedName>
        <fullName evidence="5">Probable membrane transporter protein</fullName>
    </recommendedName>
</protein>
<keyword evidence="4 5" id="KW-0472">Membrane</keyword>
<dbReference type="PANTHER" id="PTHR43483">
    <property type="entry name" value="MEMBRANE TRANSPORTER PROTEIN HI_0806-RELATED"/>
    <property type="match status" value="1"/>
</dbReference>
<feature type="transmembrane region" description="Helical" evidence="5">
    <location>
        <begin position="104"/>
        <end position="121"/>
    </location>
</feature>
<dbReference type="Pfam" id="PF01925">
    <property type="entry name" value="TauE"/>
    <property type="match status" value="1"/>
</dbReference>
<sequence>MSGVAPVVVSLISGLAVAVITAPVGVSGAVFLLPIQFSVLQVPSPSVTPTNLLFNVLSVPGALARYRRRAPLRSPLTGLLLAGTVPGVVVGALVRVLLLPGPRVFRLFAAALLLPLGLWLCRRGWKPLSGGLSHAQPLSREAIGLLALGVGLIGGIYGIGGGSLLSPILVGRGMDVRLVAPAALTSTFVTSVAGAATYTALIAANPTLDIAPDWTIGVAAGVGGLLGGYVGASLQPRLPERALRTLLGVSAIATAALYLIQSL</sequence>
<evidence type="ECO:0000313" key="6">
    <source>
        <dbReference type="EMBL" id="QPI36804.1"/>
    </source>
</evidence>
<feature type="transmembrane region" description="Helical" evidence="5">
    <location>
        <begin position="211"/>
        <end position="230"/>
    </location>
</feature>
<feature type="transmembrane region" description="Helical" evidence="5">
    <location>
        <begin position="180"/>
        <end position="204"/>
    </location>
</feature>
<dbReference type="GO" id="GO:0005886">
    <property type="term" value="C:plasma membrane"/>
    <property type="evidence" value="ECO:0007669"/>
    <property type="project" value="UniProtKB-SubCell"/>
</dbReference>
<keyword evidence="5" id="KW-1003">Cell membrane</keyword>
<keyword evidence="3 5" id="KW-1133">Transmembrane helix</keyword>
<evidence type="ECO:0000256" key="2">
    <source>
        <dbReference type="ARBA" id="ARBA00022692"/>
    </source>
</evidence>
<dbReference type="RefSeq" id="WP_085072954.1">
    <property type="nucleotide sequence ID" value="NZ_BLKU01000005.1"/>
</dbReference>
<feature type="transmembrane region" description="Helical" evidence="5">
    <location>
        <begin position="78"/>
        <end position="98"/>
    </location>
</feature>
<evidence type="ECO:0000256" key="1">
    <source>
        <dbReference type="ARBA" id="ARBA00004141"/>
    </source>
</evidence>
<dbReference type="InterPro" id="IPR002781">
    <property type="entry name" value="TM_pro_TauE-like"/>
</dbReference>
<feature type="transmembrane region" description="Helical" evidence="5">
    <location>
        <begin position="142"/>
        <end position="160"/>
    </location>
</feature>
<feature type="transmembrane region" description="Helical" evidence="5">
    <location>
        <begin position="7"/>
        <end position="35"/>
    </location>
</feature>